<name>A0A540VIE9_9CHLR</name>
<dbReference type="EMBL" id="VIGC01000007">
    <property type="protein sequence ID" value="TQE96545.1"/>
    <property type="molecule type" value="Genomic_DNA"/>
</dbReference>
<keyword evidence="5" id="KW-1185">Reference proteome</keyword>
<dbReference type="Pfam" id="PF14302">
    <property type="entry name" value="DUF4377"/>
    <property type="match status" value="1"/>
</dbReference>
<dbReference type="InterPro" id="IPR053147">
    <property type="entry name" value="Hsp_HslJ-like"/>
</dbReference>
<evidence type="ECO:0000259" key="3">
    <source>
        <dbReference type="Pfam" id="PF14302"/>
    </source>
</evidence>
<comment type="caution">
    <text evidence="4">The sequence shown here is derived from an EMBL/GenBank/DDBJ whole genome shotgun (WGS) entry which is preliminary data.</text>
</comment>
<feature type="domain" description="DUF306" evidence="2">
    <location>
        <begin position="155"/>
        <end position="271"/>
    </location>
</feature>
<dbReference type="PANTHER" id="PTHR35535:SF1">
    <property type="entry name" value="HEAT SHOCK PROTEIN HSLJ"/>
    <property type="match status" value="1"/>
</dbReference>
<dbReference type="PANTHER" id="PTHR35535">
    <property type="entry name" value="HEAT SHOCK PROTEIN HSLJ"/>
    <property type="match status" value="1"/>
</dbReference>
<dbReference type="RefSeq" id="WP_141609287.1">
    <property type="nucleotide sequence ID" value="NZ_VIGC02000007.1"/>
</dbReference>
<evidence type="ECO:0000259" key="2">
    <source>
        <dbReference type="Pfam" id="PF03724"/>
    </source>
</evidence>
<dbReference type="InParanoid" id="A0A540VIE9"/>
<evidence type="ECO:0000313" key="4">
    <source>
        <dbReference type="EMBL" id="TQE96545.1"/>
    </source>
</evidence>
<dbReference type="AlphaFoldDB" id="A0A540VIE9"/>
<dbReference type="InterPro" id="IPR038670">
    <property type="entry name" value="HslJ-like_sf"/>
</dbReference>
<evidence type="ECO:0000313" key="5">
    <source>
        <dbReference type="Proteomes" id="UP000317371"/>
    </source>
</evidence>
<dbReference type="Gene3D" id="2.40.128.270">
    <property type="match status" value="1"/>
</dbReference>
<dbReference type="Proteomes" id="UP000317371">
    <property type="component" value="Unassembled WGS sequence"/>
</dbReference>
<dbReference type="InterPro" id="IPR005184">
    <property type="entry name" value="DUF306_Meta_HslJ"/>
</dbReference>
<dbReference type="InterPro" id="IPR025485">
    <property type="entry name" value="DUF4377"/>
</dbReference>
<organism evidence="4 5">
    <name type="scientific">Litorilinea aerophila</name>
    <dbReference type="NCBI Taxonomy" id="1204385"/>
    <lineage>
        <taxon>Bacteria</taxon>
        <taxon>Bacillati</taxon>
        <taxon>Chloroflexota</taxon>
        <taxon>Caldilineae</taxon>
        <taxon>Caldilineales</taxon>
        <taxon>Caldilineaceae</taxon>
        <taxon>Litorilinea</taxon>
    </lineage>
</organism>
<dbReference type="PROSITE" id="PS51257">
    <property type="entry name" value="PROKAR_LIPOPROTEIN"/>
    <property type="match status" value="1"/>
</dbReference>
<sequence>MKWLRMFLLGGLVSLWGLGGCVVDAVTLQTSKEVTLYVGPEWVACPDNPDAQCLQVREDPAEAWRVLQSPIEGFDYVPGQQYQLDVVKEAVVTLRVSDQGTVQFPPDQTDVHYRLLAIAGQEKVEPPAVTTAGTATAEGGDAEAPGAETAGRSGELAEGRWTLRRYGPPGSERPVLAYAAIHLEFLPQGDDPALGRIRGRTGCNLFGGVYSLAGERPELMVQKLTRQACPGEAAREQEQRFLAALEDATALEVAPGQLRILYDGGRQVLTFVPMP</sequence>
<feature type="domain" description="DUF4377" evidence="3">
    <location>
        <begin position="37"/>
        <end position="92"/>
    </location>
</feature>
<protein>
    <submittedName>
        <fullName evidence="4">META domain-containing protein</fullName>
    </submittedName>
</protein>
<dbReference type="OrthoDB" id="136822at2"/>
<feature type="compositionally biased region" description="Low complexity" evidence="1">
    <location>
        <begin position="126"/>
        <end position="151"/>
    </location>
</feature>
<feature type="region of interest" description="Disordered" evidence="1">
    <location>
        <begin position="126"/>
        <end position="154"/>
    </location>
</feature>
<proteinExistence type="predicted"/>
<reference evidence="4 5" key="1">
    <citation type="submission" date="2019-06" db="EMBL/GenBank/DDBJ databases">
        <title>Genome sequence of Litorilinea aerophila BAA-2444.</title>
        <authorList>
            <person name="Maclea K.S."/>
            <person name="Maurais E.G."/>
            <person name="Iannazzi L.C."/>
        </authorList>
    </citation>
    <scope>NUCLEOTIDE SEQUENCE [LARGE SCALE GENOMIC DNA]</scope>
    <source>
        <strain evidence="4 5">ATCC BAA-2444</strain>
    </source>
</reference>
<evidence type="ECO:0000256" key="1">
    <source>
        <dbReference type="SAM" id="MobiDB-lite"/>
    </source>
</evidence>
<dbReference type="Pfam" id="PF03724">
    <property type="entry name" value="META"/>
    <property type="match status" value="1"/>
</dbReference>
<gene>
    <name evidence="4" type="ORF">FKZ61_06530</name>
</gene>
<accession>A0A540VIE9</accession>